<comment type="caution">
    <text evidence="2">The sequence shown here is derived from an EMBL/GenBank/DDBJ whole genome shotgun (WGS) entry which is preliminary data.</text>
</comment>
<proteinExistence type="predicted"/>
<dbReference type="PANTHER" id="PTHR43174:SF3">
    <property type="entry name" value="UDP-N-ACETYLGLUCOSAMINE 2-EPIMERASE"/>
    <property type="match status" value="1"/>
</dbReference>
<sequence length="387" mass="43087">MKKIAVVTGTRAEYGLLYPLLKKIKETNLFDLQIIVTGMHLSPEFGLTFKEIIDDGFEINEKIEMLLSSDSEIGITKSIGLGIIGFADALNRLRPDIVILLGDRFETFAAAVACLVAKIPIAHLYGGELTEGLIDDAIRHSITKMSTYHFTSTEVYKNRVIQLGENPERVFNVGALGIDNIENIKLLSREDLQEELSFKLGEVNILVTYHPVTLENNTSQAQFIELLKALDSFKNVKIIFTKPNADTDGRIISMLIDNYVKTNTDRAASFTSLGRLKYLSLMKNVDVILGNSSSGIIEAPTFKKPTVNIGDRQKGRIKAKSVIDCEANSEKIVLALKKALSTEFKKLCKTIDNPYGDGKSSERIINILKKILDTNISIKKTFYDMVM</sequence>
<gene>
    <name evidence="2" type="ORF">J2Z80_001413</name>
</gene>
<protein>
    <submittedName>
        <fullName evidence="2">UDP-hydrolyzing UDP-N-acetyl-D-glucosamine 2-epimerase</fullName>
    </submittedName>
</protein>
<dbReference type="NCBIfam" id="TIGR03568">
    <property type="entry name" value="NeuC_NnaA"/>
    <property type="match status" value="1"/>
</dbReference>
<dbReference type="Proteomes" id="UP001166402">
    <property type="component" value="Unassembled WGS sequence"/>
</dbReference>
<reference evidence="2" key="1">
    <citation type="submission" date="2021-03" db="EMBL/GenBank/DDBJ databases">
        <title>Genomic Encyclopedia of Type Strains, Phase IV (KMG-IV): sequencing the most valuable type-strain genomes for metagenomic binning, comparative biology and taxonomic classification.</title>
        <authorList>
            <person name="Goeker M."/>
        </authorList>
    </citation>
    <scope>NUCLEOTIDE SEQUENCE</scope>
    <source>
        <strain evidence="2">DSM 101588</strain>
    </source>
</reference>
<keyword evidence="3" id="KW-1185">Reference proteome</keyword>
<accession>A0ABS4NDZ4</accession>
<dbReference type="SUPFAM" id="SSF53756">
    <property type="entry name" value="UDP-Glycosyltransferase/glycogen phosphorylase"/>
    <property type="match status" value="1"/>
</dbReference>
<name>A0ABS4NDZ4_9THEO</name>
<dbReference type="InterPro" id="IPR029767">
    <property type="entry name" value="WecB-like"/>
</dbReference>
<dbReference type="InterPro" id="IPR003331">
    <property type="entry name" value="UDP_GlcNAc_Epimerase_2_dom"/>
</dbReference>
<dbReference type="CDD" id="cd03786">
    <property type="entry name" value="GTB_UDP-GlcNAc_2-Epimerase"/>
    <property type="match status" value="1"/>
</dbReference>
<evidence type="ECO:0000313" key="3">
    <source>
        <dbReference type="Proteomes" id="UP001166402"/>
    </source>
</evidence>
<dbReference type="RefSeq" id="WP_085111714.1">
    <property type="nucleotide sequence ID" value="NZ_JAGGLT010000013.1"/>
</dbReference>
<dbReference type="Gene3D" id="3.40.50.2000">
    <property type="entry name" value="Glycogen Phosphorylase B"/>
    <property type="match status" value="2"/>
</dbReference>
<dbReference type="PANTHER" id="PTHR43174">
    <property type="entry name" value="UDP-N-ACETYLGLUCOSAMINE 2-EPIMERASE"/>
    <property type="match status" value="1"/>
</dbReference>
<organism evidence="2 3">
    <name type="scientific">Thermoanaerobacterium butyriciformans</name>
    <dbReference type="NCBI Taxonomy" id="1702242"/>
    <lineage>
        <taxon>Bacteria</taxon>
        <taxon>Bacillati</taxon>
        <taxon>Bacillota</taxon>
        <taxon>Clostridia</taxon>
        <taxon>Thermoanaerobacterales</taxon>
        <taxon>Thermoanaerobacteraceae</taxon>
        <taxon>Thermoanaerobacterium</taxon>
    </lineage>
</organism>
<dbReference type="EMBL" id="JAGGLT010000013">
    <property type="protein sequence ID" value="MBP2071892.1"/>
    <property type="molecule type" value="Genomic_DNA"/>
</dbReference>
<evidence type="ECO:0000313" key="2">
    <source>
        <dbReference type="EMBL" id="MBP2071892.1"/>
    </source>
</evidence>
<dbReference type="InterPro" id="IPR020004">
    <property type="entry name" value="UDP-GlcNAc_Epase"/>
</dbReference>
<evidence type="ECO:0000259" key="1">
    <source>
        <dbReference type="Pfam" id="PF02350"/>
    </source>
</evidence>
<dbReference type="Pfam" id="PF02350">
    <property type="entry name" value="Epimerase_2"/>
    <property type="match status" value="1"/>
</dbReference>
<feature type="domain" description="UDP-N-acetylglucosamine 2-epimerase" evidence="1">
    <location>
        <begin position="22"/>
        <end position="369"/>
    </location>
</feature>